<accession>A0A917GN82</accession>
<keyword evidence="9" id="KW-1185">Reference proteome</keyword>
<evidence type="ECO:0000259" key="7">
    <source>
        <dbReference type="Pfam" id="PF06271"/>
    </source>
</evidence>
<dbReference type="Proteomes" id="UP000625976">
    <property type="component" value="Unassembled WGS sequence"/>
</dbReference>
<comment type="subcellular location">
    <subcellularLocation>
        <location evidence="1">Cell membrane</location>
        <topology evidence="1">Multi-pass membrane protein</topology>
    </subcellularLocation>
</comment>
<keyword evidence="4 6" id="KW-1133">Transmembrane helix</keyword>
<evidence type="ECO:0000313" key="8">
    <source>
        <dbReference type="EMBL" id="GGG52018.1"/>
    </source>
</evidence>
<evidence type="ECO:0000256" key="6">
    <source>
        <dbReference type="SAM" id="Phobius"/>
    </source>
</evidence>
<name>A0A917GN82_9FLAO</name>
<comment type="caution">
    <text evidence="8">The sequence shown here is derived from an EMBL/GenBank/DDBJ whole genome shotgun (WGS) entry which is preliminary data.</text>
</comment>
<dbReference type="EMBL" id="BMFQ01000003">
    <property type="protein sequence ID" value="GGG52018.1"/>
    <property type="molecule type" value="Genomic_DNA"/>
</dbReference>
<dbReference type="AlphaFoldDB" id="A0A917GN82"/>
<feature type="transmembrane region" description="Helical" evidence="6">
    <location>
        <begin position="24"/>
        <end position="45"/>
    </location>
</feature>
<gene>
    <name evidence="8" type="ORF">GCM10010976_23950</name>
</gene>
<organism evidence="8 9">
    <name type="scientific">Bizionia arctica</name>
    <dbReference type="NCBI Taxonomy" id="1495645"/>
    <lineage>
        <taxon>Bacteria</taxon>
        <taxon>Pseudomonadati</taxon>
        <taxon>Bacteroidota</taxon>
        <taxon>Flavobacteriia</taxon>
        <taxon>Flavobacteriales</taxon>
        <taxon>Flavobacteriaceae</taxon>
        <taxon>Bizionia</taxon>
    </lineage>
</organism>
<keyword evidence="3 6" id="KW-0812">Transmembrane</keyword>
<evidence type="ECO:0000256" key="3">
    <source>
        <dbReference type="ARBA" id="ARBA00022692"/>
    </source>
</evidence>
<evidence type="ECO:0000256" key="2">
    <source>
        <dbReference type="ARBA" id="ARBA00022475"/>
    </source>
</evidence>
<feature type="domain" description="RDD" evidence="7">
    <location>
        <begin position="18"/>
        <end position="125"/>
    </location>
</feature>
<dbReference type="PANTHER" id="PTHR36115">
    <property type="entry name" value="PROLINE-RICH ANTIGEN HOMOLOG-RELATED"/>
    <property type="match status" value="1"/>
</dbReference>
<reference evidence="8" key="1">
    <citation type="journal article" date="2014" name="Int. J. Syst. Evol. Microbiol.">
        <title>Complete genome sequence of Corynebacterium casei LMG S-19264T (=DSM 44701T), isolated from a smear-ripened cheese.</title>
        <authorList>
            <consortium name="US DOE Joint Genome Institute (JGI-PGF)"/>
            <person name="Walter F."/>
            <person name="Albersmeier A."/>
            <person name="Kalinowski J."/>
            <person name="Ruckert C."/>
        </authorList>
    </citation>
    <scope>NUCLEOTIDE SEQUENCE</scope>
    <source>
        <strain evidence="8">CGMCC 1.12751</strain>
    </source>
</reference>
<sequence>MKNMEIINQTYGENPQKAEWWRRLIGFSIDIIGYFILLWIVYYLIELLSIGYLIEDASIVFRYIYFYFFYIFYYVLFESLTNRTLGKIITGTIVINSLTFKKPSLGQIFGRSFSRLIPFDFISFISSKPRGWHDSIPNTMVTTIKSKHEFKTINKIDL</sequence>
<keyword evidence="5 6" id="KW-0472">Membrane</keyword>
<dbReference type="PANTHER" id="PTHR36115:SF4">
    <property type="entry name" value="MEMBRANE PROTEIN"/>
    <property type="match status" value="1"/>
</dbReference>
<protein>
    <recommendedName>
        <fullName evidence="7">RDD domain-containing protein</fullName>
    </recommendedName>
</protein>
<reference evidence="8" key="2">
    <citation type="submission" date="2020-09" db="EMBL/GenBank/DDBJ databases">
        <authorList>
            <person name="Sun Q."/>
            <person name="Zhou Y."/>
        </authorList>
    </citation>
    <scope>NUCLEOTIDE SEQUENCE</scope>
    <source>
        <strain evidence="8">CGMCC 1.12751</strain>
    </source>
</reference>
<dbReference type="GO" id="GO:0005886">
    <property type="term" value="C:plasma membrane"/>
    <property type="evidence" value="ECO:0007669"/>
    <property type="project" value="UniProtKB-SubCell"/>
</dbReference>
<dbReference type="InterPro" id="IPR051791">
    <property type="entry name" value="Pra-immunoreactive"/>
</dbReference>
<evidence type="ECO:0000256" key="1">
    <source>
        <dbReference type="ARBA" id="ARBA00004651"/>
    </source>
</evidence>
<feature type="transmembrane region" description="Helical" evidence="6">
    <location>
        <begin position="57"/>
        <end position="77"/>
    </location>
</feature>
<evidence type="ECO:0000256" key="4">
    <source>
        <dbReference type="ARBA" id="ARBA00022989"/>
    </source>
</evidence>
<keyword evidence="2" id="KW-1003">Cell membrane</keyword>
<dbReference type="InterPro" id="IPR010432">
    <property type="entry name" value="RDD"/>
</dbReference>
<evidence type="ECO:0000256" key="5">
    <source>
        <dbReference type="ARBA" id="ARBA00023136"/>
    </source>
</evidence>
<dbReference type="Pfam" id="PF06271">
    <property type="entry name" value="RDD"/>
    <property type="match status" value="1"/>
</dbReference>
<proteinExistence type="predicted"/>
<evidence type="ECO:0000313" key="9">
    <source>
        <dbReference type="Proteomes" id="UP000625976"/>
    </source>
</evidence>